<protein>
    <submittedName>
        <fullName evidence="1">Uncharacterized protein</fullName>
    </submittedName>
</protein>
<dbReference type="Proteomes" id="UP000199073">
    <property type="component" value="Unassembled WGS sequence"/>
</dbReference>
<dbReference type="EMBL" id="FNJI01000001">
    <property type="protein sequence ID" value="SDO36064.1"/>
    <property type="molecule type" value="Genomic_DNA"/>
</dbReference>
<evidence type="ECO:0000313" key="2">
    <source>
        <dbReference type="Proteomes" id="UP000199073"/>
    </source>
</evidence>
<gene>
    <name evidence="1" type="ORF">SAMN05660330_00062</name>
</gene>
<reference evidence="1 2" key="1">
    <citation type="submission" date="2016-10" db="EMBL/GenBank/DDBJ databases">
        <authorList>
            <person name="de Groot N.N."/>
        </authorList>
    </citation>
    <scope>NUCLEOTIDE SEQUENCE [LARGE SCALE GENOMIC DNA]</scope>
    <source>
        <strain evidence="1 2">DSM 12130</strain>
    </source>
</reference>
<dbReference type="STRING" id="91360.SAMN05660330_00062"/>
<dbReference type="AlphaFoldDB" id="A0A1H0IX23"/>
<dbReference type="Pfam" id="PF20046">
    <property type="entry name" value="DUF6448"/>
    <property type="match status" value="1"/>
</dbReference>
<keyword evidence="2" id="KW-1185">Reference proteome</keyword>
<accession>A0A1H0IX23</accession>
<evidence type="ECO:0000313" key="1">
    <source>
        <dbReference type="EMBL" id="SDO36064.1"/>
    </source>
</evidence>
<organism evidence="1 2">
    <name type="scientific">Desulforhopalus singaporensis</name>
    <dbReference type="NCBI Taxonomy" id="91360"/>
    <lineage>
        <taxon>Bacteria</taxon>
        <taxon>Pseudomonadati</taxon>
        <taxon>Thermodesulfobacteriota</taxon>
        <taxon>Desulfobulbia</taxon>
        <taxon>Desulfobulbales</taxon>
        <taxon>Desulfocapsaceae</taxon>
        <taxon>Desulforhopalus</taxon>
    </lineage>
</organism>
<sequence>MRTFTLAENIAALVLVGFVFLAMPKKSFGHCDTLDGPVIADARVGLQSGNIDPVLKWVRYKDEKEIRAAFAHALEVRKGGKAALELADKYFFETLVRVHRAGEGAAYTGLKPADDVDPVIVLADEALADGSVDKMARQLTAAVEGAIREKFQLALAARERADESVVAGRKYVAHYVDFTHFAESLHGLLRHSSDGHDSEGANH</sequence>
<dbReference type="RefSeq" id="WP_176761014.1">
    <property type="nucleotide sequence ID" value="NZ_FNJI01000001.1"/>
</dbReference>
<dbReference type="InterPro" id="IPR045613">
    <property type="entry name" value="DUF6448"/>
</dbReference>
<name>A0A1H0IX23_9BACT</name>
<proteinExistence type="predicted"/>